<evidence type="ECO:0000313" key="3">
    <source>
        <dbReference type="EMBL" id="CAE6442920.1"/>
    </source>
</evidence>
<dbReference type="PANTHER" id="PTHR38248:SF2">
    <property type="entry name" value="FUNK1 11"/>
    <property type="match status" value="1"/>
</dbReference>
<evidence type="ECO:0000259" key="2">
    <source>
        <dbReference type="Pfam" id="PF17667"/>
    </source>
</evidence>
<protein>
    <recommendedName>
        <fullName evidence="2">Fungal-type protein kinase domain-containing protein</fullName>
    </recommendedName>
</protein>
<dbReference type="Proteomes" id="UP000663888">
    <property type="component" value="Unassembled WGS sequence"/>
</dbReference>
<dbReference type="InterPro" id="IPR011009">
    <property type="entry name" value="Kinase-like_dom_sf"/>
</dbReference>
<feature type="region of interest" description="Disordered" evidence="1">
    <location>
        <begin position="365"/>
        <end position="436"/>
    </location>
</feature>
<sequence>MGDSPTRARHTHSSEYRSTYVAGSRITLIRDIPEIPEVYLDSLMIGVLRNFPSEQMDSVYQALIDGGHMVDTHTNNPRWRCLPLNPSKAKKPEGEVFRFFEEIARVIIASHGTESRRNVVLKVTGHMTPLGHRHNTSRPDGFFHFKREGSLSEQVQWADIIMPMEFKNRNIYENRVDDYAKMMWSMHHVMRNDARRRYVHGLTCEDTKARLWYNDRSDIVASEEFDVNKDWKHLVRIILSILLSSPFDLGYDPTVEAVPSSAATSEAMYNITVWNNDTGIPTVYRTIRIISDAGTDSMVGRGTRVWEVRQLLGGDLVGPSYALKDVWVHADRIAEHVIVKEIREEQPEYAQHFLTPHDYGFVPLDPSTPAISDNTHKTLGRPRDLRPTHRTLRIPAPGSSIRTTSSNSQTTSNTPRDSVGHAQDIPQSPQEGHRLGTHLSKHPLLHYRMVFEEIGTPVHELRDFTSVFTAIHGGWKGLHAIHLSKRVHRDVSSGNILLVPPSTPKNLGSRGVIMDLEYAKKIDASIGAHDVKTGTVAFMATEVAAMEHHRLRMPRRSNQPIQSLNALRSFVESRNKVNTKHTRLPPFRYNPLHDMESIWWLCLWMTFYLVPTSSQGAKEQLKAYHSIFLSPDSKRVFLCEESGSRTHRLASYLLEGQSFDSIMETWAITLNTLYEMAYDKHRDSQDLLKTIQINEEITSASYQYGEEFLQSLVKESESIPTCVTLAERCEDNASTSENGKPDPSVLKCVLMRPVVSVRFNPRID</sequence>
<name>A0A8H3AXP0_9AGAM</name>
<organism evidence="3 4">
    <name type="scientific">Rhizoctonia solani</name>
    <dbReference type="NCBI Taxonomy" id="456999"/>
    <lineage>
        <taxon>Eukaryota</taxon>
        <taxon>Fungi</taxon>
        <taxon>Dikarya</taxon>
        <taxon>Basidiomycota</taxon>
        <taxon>Agaricomycotina</taxon>
        <taxon>Agaricomycetes</taxon>
        <taxon>Cantharellales</taxon>
        <taxon>Ceratobasidiaceae</taxon>
        <taxon>Rhizoctonia</taxon>
    </lineage>
</organism>
<dbReference type="PANTHER" id="PTHR38248">
    <property type="entry name" value="FUNK1 6"/>
    <property type="match status" value="1"/>
</dbReference>
<dbReference type="EMBL" id="CAJMWX010001009">
    <property type="protein sequence ID" value="CAE6442920.1"/>
    <property type="molecule type" value="Genomic_DNA"/>
</dbReference>
<reference evidence="3" key="1">
    <citation type="submission" date="2021-01" db="EMBL/GenBank/DDBJ databases">
        <authorList>
            <person name="Kaushik A."/>
        </authorList>
    </citation>
    <scope>NUCLEOTIDE SEQUENCE</scope>
    <source>
        <strain evidence="3">AG4-R118</strain>
    </source>
</reference>
<feature type="domain" description="Fungal-type protein kinase" evidence="2">
    <location>
        <begin position="142"/>
        <end position="605"/>
    </location>
</feature>
<dbReference type="Pfam" id="PF17667">
    <property type="entry name" value="Pkinase_fungal"/>
    <property type="match status" value="1"/>
</dbReference>
<dbReference type="InterPro" id="IPR040976">
    <property type="entry name" value="Pkinase_fungal"/>
</dbReference>
<comment type="caution">
    <text evidence="3">The sequence shown here is derived from an EMBL/GenBank/DDBJ whole genome shotgun (WGS) entry which is preliminary data.</text>
</comment>
<evidence type="ECO:0000313" key="4">
    <source>
        <dbReference type="Proteomes" id="UP000663888"/>
    </source>
</evidence>
<evidence type="ECO:0000256" key="1">
    <source>
        <dbReference type="SAM" id="MobiDB-lite"/>
    </source>
</evidence>
<dbReference type="SUPFAM" id="SSF56112">
    <property type="entry name" value="Protein kinase-like (PK-like)"/>
    <property type="match status" value="1"/>
</dbReference>
<gene>
    <name evidence="3" type="ORF">RDB_LOCUS53391</name>
</gene>
<dbReference type="AlphaFoldDB" id="A0A8H3AXP0"/>
<feature type="compositionally biased region" description="Low complexity" evidence="1">
    <location>
        <begin position="399"/>
        <end position="414"/>
    </location>
</feature>
<accession>A0A8H3AXP0</accession>
<proteinExistence type="predicted"/>
<dbReference type="Gene3D" id="1.10.510.10">
    <property type="entry name" value="Transferase(Phosphotransferase) domain 1"/>
    <property type="match status" value="1"/>
</dbReference>